<accession>A0ABV6J1Z2</accession>
<dbReference type="SMART" id="SM00382">
    <property type="entry name" value="AAA"/>
    <property type="match status" value="1"/>
</dbReference>
<evidence type="ECO:0000256" key="5">
    <source>
        <dbReference type="ARBA" id="ARBA00022741"/>
    </source>
</evidence>
<evidence type="ECO:0000313" key="10">
    <source>
        <dbReference type="EMBL" id="MFC0389884.1"/>
    </source>
</evidence>
<keyword evidence="3" id="KW-0813">Transport</keyword>
<dbReference type="CDD" id="cd03262">
    <property type="entry name" value="ABC_HisP_GlnQ"/>
    <property type="match status" value="1"/>
</dbReference>
<keyword evidence="8" id="KW-0472">Membrane</keyword>
<dbReference type="EMBL" id="JBHLVF010000003">
    <property type="protein sequence ID" value="MFC0389884.1"/>
    <property type="molecule type" value="Genomic_DNA"/>
</dbReference>
<evidence type="ECO:0000256" key="7">
    <source>
        <dbReference type="ARBA" id="ARBA00022970"/>
    </source>
</evidence>
<reference evidence="10 11" key="1">
    <citation type="submission" date="2024-09" db="EMBL/GenBank/DDBJ databases">
        <authorList>
            <person name="Sun Q."/>
            <person name="Mori K."/>
        </authorList>
    </citation>
    <scope>NUCLEOTIDE SEQUENCE [LARGE SCALE GENOMIC DNA]</scope>
    <source>
        <strain evidence="10 11">CCM 4839</strain>
    </source>
</reference>
<dbReference type="InterPro" id="IPR030679">
    <property type="entry name" value="ABC_ATPase_HisP-typ"/>
</dbReference>
<evidence type="ECO:0000256" key="1">
    <source>
        <dbReference type="ARBA" id="ARBA00004202"/>
    </source>
</evidence>
<dbReference type="InterPro" id="IPR027417">
    <property type="entry name" value="P-loop_NTPase"/>
</dbReference>
<evidence type="ECO:0000256" key="6">
    <source>
        <dbReference type="ARBA" id="ARBA00022840"/>
    </source>
</evidence>
<dbReference type="PROSITE" id="PS00211">
    <property type="entry name" value="ABC_TRANSPORTER_1"/>
    <property type="match status" value="1"/>
</dbReference>
<dbReference type="Pfam" id="PF00005">
    <property type="entry name" value="ABC_tran"/>
    <property type="match status" value="1"/>
</dbReference>
<evidence type="ECO:0000313" key="11">
    <source>
        <dbReference type="Proteomes" id="UP001589818"/>
    </source>
</evidence>
<keyword evidence="4" id="KW-1003">Cell membrane</keyword>
<dbReference type="InterPro" id="IPR003439">
    <property type="entry name" value="ABC_transporter-like_ATP-bd"/>
</dbReference>
<comment type="caution">
    <text evidence="10">The sequence shown here is derived from an EMBL/GenBank/DDBJ whole genome shotgun (WGS) entry which is preliminary data.</text>
</comment>
<dbReference type="InterPro" id="IPR014343">
    <property type="entry name" value="Ectoine_EhuA"/>
</dbReference>
<dbReference type="NCBIfam" id="TIGR03005">
    <property type="entry name" value="ectoine_ehuA"/>
    <property type="match status" value="1"/>
</dbReference>
<evidence type="ECO:0000256" key="4">
    <source>
        <dbReference type="ARBA" id="ARBA00022475"/>
    </source>
</evidence>
<dbReference type="PIRSF" id="PIRSF039085">
    <property type="entry name" value="ABC_ATPase_HisP"/>
    <property type="match status" value="1"/>
</dbReference>
<dbReference type="Gene3D" id="3.40.50.300">
    <property type="entry name" value="P-loop containing nucleotide triphosphate hydrolases"/>
    <property type="match status" value="1"/>
</dbReference>
<dbReference type="InterPro" id="IPR050086">
    <property type="entry name" value="MetN_ABC_transporter-like"/>
</dbReference>
<evidence type="ECO:0000256" key="2">
    <source>
        <dbReference type="ARBA" id="ARBA00005417"/>
    </source>
</evidence>
<proteinExistence type="inferred from homology"/>
<dbReference type="GO" id="GO:0005524">
    <property type="term" value="F:ATP binding"/>
    <property type="evidence" value="ECO:0007669"/>
    <property type="project" value="UniProtKB-KW"/>
</dbReference>
<dbReference type="PANTHER" id="PTHR43166">
    <property type="entry name" value="AMINO ACID IMPORT ATP-BINDING PROTEIN"/>
    <property type="match status" value="1"/>
</dbReference>
<dbReference type="Proteomes" id="UP001589818">
    <property type="component" value="Unassembled WGS sequence"/>
</dbReference>
<comment type="similarity">
    <text evidence="2">Belongs to the ABC transporter superfamily.</text>
</comment>
<comment type="subcellular location">
    <subcellularLocation>
        <location evidence="1">Cell membrane</location>
        <topology evidence="1">Peripheral membrane protein</topology>
    </subcellularLocation>
</comment>
<dbReference type="PROSITE" id="PS50893">
    <property type="entry name" value="ABC_TRANSPORTER_2"/>
    <property type="match status" value="1"/>
</dbReference>
<dbReference type="InterPro" id="IPR003593">
    <property type="entry name" value="AAA+_ATPase"/>
</dbReference>
<organism evidence="10 11">
    <name type="scientific">Paenibacillus mendelii</name>
    <dbReference type="NCBI Taxonomy" id="206163"/>
    <lineage>
        <taxon>Bacteria</taxon>
        <taxon>Bacillati</taxon>
        <taxon>Bacillota</taxon>
        <taxon>Bacilli</taxon>
        <taxon>Bacillales</taxon>
        <taxon>Paenibacillaceae</taxon>
        <taxon>Paenibacillus</taxon>
    </lineage>
</organism>
<keyword evidence="7" id="KW-0029">Amino-acid transport</keyword>
<gene>
    <name evidence="10" type="primary">ehuA</name>
    <name evidence="10" type="ORF">ACFFJ8_00695</name>
</gene>
<sequence length="281" mass="31491">MSQIIQRMDENEPIVRYRNITKSFGDHIVLKELDLDILPGEKIALIGPSGSGKTTIARLLMTLEEPTSGTIEVGGEMLWHMQRKGNWVAANEKHLHRVRSKIGMVFQHFNLFPHMTILRNVTEALVHVLKMPKSEANQRALEILERVGLKEHTQHYPAQLSGGQKQRVAIARALVMQPQIMLFDEVTSALDPELVGEVLDVIKGIASEGDMAMILITHEMDFARDVADRILFTDGGLIVEQGTPKDIFENPESPRLQSFLSRFLKGQSELQADTRIAAGTE</sequence>
<evidence type="ECO:0000256" key="3">
    <source>
        <dbReference type="ARBA" id="ARBA00022448"/>
    </source>
</evidence>
<keyword evidence="11" id="KW-1185">Reference proteome</keyword>
<evidence type="ECO:0000259" key="9">
    <source>
        <dbReference type="PROSITE" id="PS50893"/>
    </source>
</evidence>
<feature type="domain" description="ABC transporter" evidence="9">
    <location>
        <begin position="15"/>
        <end position="260"/>
    </location>
</feature>
<keyword evidence="5" id="KW-0547">Nucleotide-binding</keyword>
<dbReference type="InterPro" id="IPR017871">
    <property type="entry name" value="ABC_transporter-like_CS"/>
</dbReference>
<dbReference type="SUPFAM" id="SSF52540">
    <property type="entry name" value="P-loop containing nucleoside triphosphate hydrolases"/>
    <property type="match status" value="1"/>
</dbReference>
<name>A0ABV6J1Z2_9BACL</name>
<dbReference type="PANTHER" id="PTHR43166:SF9">
    <property type="entry name" value="GLUTAMATE_ASPARTATE IMPORT ATP-BINDING PROTEIN GLTL"/>
    <property type="match status" value="1"/>
</dbReference>
<keyword evidence="6 10" id="KW-0067">ATP-binding</keyword>
<evidence type="ECO:0000256" key="8">
    <source>
        <dbReference type="ARBA" id="ARBA00023136"/>
    </source>
</evidence>
<protein>
    <submittedName>
        <fullName evidence="10">Ectoine/hydroxyectoine ABC transporter ATP-binding protein EhuA</fullName>
    </submittedName>
</protein>
<dbReference type="RefSeq" id="WP_305881012.1">
    <property type="nucleotide sequence ID" value="NZ_JANHOF010000015.1"/>
</dbReference>